<gene>
    <name evidence="2" type="ORF">ESZ00_19410</name>
</gene>
<protein>
    <submittedName>
        <fullName evidence="2">DUF3500 domain-containing protein</fullName>
    </submittedName>
</protein>
<dbReference type="PANTHER" id="PTHR37489">
    <property type="entry name" value="DUF3500 DOMAIN-CONTAINING PROTEIN"/>
    <property type="match status" value="1"/>
</dbReference>
<comment type="caution">
    <text evidence="2">The sequence shown here is derived from an EMBL/GenBank/DDBJ whole genome shotgun (WGS) entry which is preliminary data.</text>
</comment>
<dbReference type="EMBL" id="SDMK01000006">
    <property type="protein sequence ID" value="RXS93006.1"/>
    <property type="molecule type" value="Genomic_DNA"/>
</dbReference>
<feature type="compositionally biased region" description="Low complexity" evidence="1">
    <location>
        <begin position="82"/>
        <end position="91"/>
    </location>
</feature>
<evidence type="ECO:0000313" key="2">
    <source>
        <dbReference type="EMBL" id="RXS93006.1"/>
    </source>
</evidence>
<evidence type="ECO:0000313" key="3">
    <source>
        <dbReference type="Proteomes" id="UP000290253"/>
    </source>
</evidence>
<dbReference type="OrthoDB" id="581140at2"/>
<keyword evidence="3" id="KW-1185">Reference proteome</keyword>
<reference evidence="2 3" key="1">
    <citation type="journal article" date="2016" name="Int. J. Syst. Evol. Microbiol.">
        <title>Acidipila dinghuensis sp. nov., an acidobacterium isolated from forest soil.</title>
        <authorList>
            <person name="Jiang Y.W."/>
            <person name="Wang J."/>
            <person name="Chen M.H."/>
            <person name="Lv Y.Y."/>
            <person name="Qiu L.H."/>
        </authorList>
    </citation>
    <scope>NUCLEOTIDE SEQUENCE [LARGE SCALE GENOMIC DNA]</scope>
    <source>
        <strain evidence="2 3">DHOF10</strain>
    </source>
</reference>
<evidence type="ECO:0000256" key="1">
    <source>
        <dbReference type="SAM" id="MobiDB-lite"/>
    </source>
</evidence>
<dbReference type="Proteomes" id="UP000290253">
    <property type="component" value="Unassembled WGS sequence"/>
</dbReference>
<name>A0A4Q1S7Q4_9BACT</name>
<dbReference type="InterPro" id="IPR021889">
    <property type="entry name" value="DUF3500"/>
</dbReference>
<feature type="region of interest" description="Disordered" evidence="1">
    <location>
        <begin position="80"/>
        <end position="136"/>
    </location>
</feature>
<feature type="compositionally biased region" description="Gly residues" evidence="1">
    <location>
        <begin position="118"/>
        <end position="136"/>
    </location>
</feature>
<accession>A0A4Q1S7Q4</accession>
<dbReference type="PANTHER" id="PTHR37489:SF1">
    <property type="entry name" value="DUF3500 DOMAIN-CONTAINING PROTEIN"/>
    <property type="match status" value="1"/>
</dbReference>
<dbReference type="Pfam" id="PF12006">
    <property type="entry name" value="DUF3500"/>
    <property type="match status" value="1"/>
</dbReference>
<organism evidence="2 3">
    <name type="scientific">Silvibacterium dinghuense</name>
    <dbReference type="NCBI Taxonomy" id="1560006"/>
    <lineage>
        <taxon>Bacteria</taxon>
        <taxon>Pseudomonadati</taxon>
        <taxon>Acidobacteriota</taxon>
        <taxon>Terriglobia</taxon>
        <taxon>Terriglobales</taxon>
        <taxon>Acidobacteriaceae</taxon>
        <taxon>Silvibacterium</taxon>
    </lineage>
</organism>
<dbReference type="AlphaFoldDB" id="A0A4Q1S7Q4"/>
<dbReference type="RefSeq" id="WP_129210073.1">
    <property type="nucleotide sequence ID" value="NZ_BMGU01000001.1"/>
</dbReference>
<proteinExistence type="predicted"/>
<sequence length="426" mass="44717">MRKSLVFAGTLVLAAGASYLGVKMVKVHAMEAPRANRQTEAVVDATNAFLKSLSAEQRQKVMFAFTPGKSATIAHFHRTQDGGVAPGVPAGNGRLQGPPPQGDHPMHDQHAGPPPDGKGPGGPGGSGGPGFGMGPAGGFVGEQYGQAVWSNYPVSDVLRPGLRLGTLSAAQRAAAMHLLQTVLSPMGYQKVLDIMGSDQALTDAGTNFASGEAVYTIGIFGEPSTGKPWMLEFGGHHLGLNIVIAGPSGIMTPTLTGAQPSIYKHGEQTVRVLAKENDTAFALLDALDAGQKKKAILNYEVNDLVLGPGHAGETIQPEGIKGSDLNDRQRAMLLDVIAQWAGIVNDAYAKPRLGEIQADLNDTYFAWSGPTTHEPGKNGGSYYRIQGPKVIVEFSPQGVGGDPTMHVHTIYRDPTNDYGVKITGAE</sequence>